<gene>
    <name evidence="2" type="ORF">PACLA_8A000143</name>
</gene>
<dbReference type="EMBL" id="CACRXK020011347">
    <property type="protein sequence ID" value="CAB4021275.1"/>
    <property type="molecule type" value="Genomic_DNA"/>
</dbReference>
<sequence length="119" mass="12813">MGEQLQARPITEQDFLNLQKKLSGMNESSLTADIPAENCDERILVSKILGCASVAVLPRNTSSNYYRFSGSAISSGVPVLITVDLKQDGKGSKVTVNCEKMTIHSILSKELVAAVKKVS</sequence>
<reference evidence="2" key="1">
    <citation type="submission" date="2020-04" db="EMBL/GenBank/DDBJ databases">
        <authorList>
            <person name="Alioto T."/>
            <person name="Alioto T."/>
            <person name="Gomez Garrido J."/>
        </authorList>
    </citation>
    <scope>NUCLEOTIDE SEQUENCE</scope>
    <source>
        <strain evidence="2">A484AB</strain>
    </source>
</reference>
<accession>A0A7D9KYT3</accession>
<evidence type="ECO:0000259" key="1">
    <source>
        <dbReference type="Pfam" id="PF24080"/>
    </source>
</evidence>
<feature type="domain" description="AP-3 complex subunit beta-1/2 C-terminal" evidence="1">
    <location>
        <begin position="2"/>
        <end position="114"/>
    </location>
</feature>
<evidence type="ECO:0000313" key="2">
    <source>
        <dbReference type="EMBL" id="CAB4021275.1"/>
    </source>
</evidence>
<keyword evidence="3" id="KW-1185">Reference proteome</keyword>
<dbReference type="InterPro" id="IPR056314">
    <property type="entry name" value="AP3B1/2_C"/>
</dbReference>
<organism evidence="2 3">
    <name type="scientific">Paramuricea clavata</name>
    <name type="common">Red gorgonian</name>
    <name type="synonym">Violescent sea-whip</name>
    <dbReference type="NCBI Taxonomy" id="317549"/>
    <lineage>
        <taxon>Eukaryota</taxon>
        <taxon>Metazoa</taxon>
        <taxon>Cnidaria</taxon>
        <taxon>Anthozoa</taxon>
        <taxon>Octocorallia</taxon>
        <taxon>Malacalcyonacea</taxon>
        <taxon>Plexauridae</taxon>
        <taxon>Paramuricea</taxon>
    </lineage>
</organism>
<dbReference type="AlphaFoldDB" id="A0A7D9KYT3"/>
<comment type="caution">
    <text evidence="2">The sequence shown here is derived from an EMBL/GenBank/DDBJ whole genome shotgun (WGS) entry which is preliminary data.</text>
</comment>
<proteinExistence type="predicted"/>
<protein>
    <recommendedName>
        <fullName evidence="1">AP-3 complex subunit beta-1/2 C-terminal domain-containing protein</fullName>
    </recommendedName>
</protein>
<dbReference type="Proteomes" id="UP001152795">
    <property type="component" value="Unassembled WGS sequence"/>
</dbReference>
<name>A0A7D9KYT3_PARCT</name>
<dbReference type="Pfam" id="PF24080">
    <property type="entry name" value="AP3B1_C_2"/>
    <property type="match status" value="1"/>
</dbReference>
<evidence type="ECO:0000313" key="3">
    <source>
        <dbReference type="Proteomes" id="UP001152795"/>
    </source>
</evidence>